<evidence type="ECO:0000256" key="5">
    <source>
        <dbReference type="ARBA" id="ARBA00022777"/>
    </source>
</evidence>
<dbReference type="InterPro" id="IPR000719">
    <property type="entry name" value="Prot_kinase_dom"/>
</dbReference>
<dbReference type="GO" id="GO:0005794">
    <property type="term" value="C:Golgi apparatus"/>
    <property type="evidence" value="ECO:0007669"/>
    <property type="project" value="TreeGrafter"/>
</dbReference>
<evidence type="ECO:0000313" key="11">
    <source>
        <dbReference type="Proteomes" id="UP000509510"/>
    </source>
</evidence>
<evidence type="ECO:0000256" key="3">
    <source>
        <dbReference type="ARBA" id="ARBA00022679"/>
    </source>
</evidence>
<organism evidence="10 11">
    <name type="scientific">Talaromyces rugulosus</name>
    <name type="common">Penicillium rugulosum</name>
    <dbReference type="NCBI Taxonomy" id="121627"/>
    <lineage>
        <taxon>Eukaryota</taxon>
        <taxon>Fungi</taxon>
        <taxon>Dikarya</taxon>
        <taxon>Ascomycota</taxon>
        <taxon>Pezizomycotina</taxon>
        <taxon>Eurotiomycetes</taxon>
        <taxon>Eurotiomycetidae</taxon>
        <taxon>Eurotiales</taxon>
        <taxon>Trichocomaceae</taxon>
        <taxon>Talaromyces</taxon>
        <taxon>Talaromyces sect. Islandici</taxon>
    </lineage>
</organism>
<accession>A0A7H8R964</accession>
<protein>
    <recommendedName>
        <fullName evidence="1">non-specific serine/threonine protein kinase</fullName>
        <ecNumber evidence="1">2.7.11.1</ecNumber>
    </recommendedName>
</protein>
<dbReference type="GO" id="GO:0005524">
    <property type="term" value="F:ATP binding"/>
    <property type="evidence" value="ECO:0007669"/>
    <property type="project" value="UniProtKB-KW"/>
</dbReference>
<evidence type="ECO:0000256" key="4">
    <source>
        <dbReference type="ARBA" id="ARBA00022741"/>
    </source>
</evidence>
<proteinExistence type="predicted"/>
<dbReference type="AlphaFoldDB" id="A0A7H8R964"/>
<keyword evidence="3" id="KW-0808">Transferase</keyword>
<reference evidence="11" key="1">
    <citation type="submission" date="2020-06" db="EMBL/GenBank/DDBJ databases">
        <title>A chromosome-scale genome assembly of Talaromyces rugulosus W13939.</title>
        <authorList>
            <person name="Wang B."/>
            <person name="Guo L."/>
            <person name="Ye K."/>
            <person name="Wang L."/>
        </authorList>
    </citation>
    <scope>NUCLEOTIDE SEQUENCE [LARGE SCALE GENOMIC DNA]</scope>
    <source>
        <strain evidence="11">W13939</strain>
    </source>
</reference>
<dbReference type="EC" id="2.7.11.1" evidence="1"/>
<dbReference type="Proteomes" id="UP000509510">
    <property type="component" value="Chromosome V"/>
</dbReference>
<dbReference type="RefSeq" id="XP_035348435.1">
    <property type="nucleotide sequence ID" value="XM_035492542.1"/>
</dbReference>
<keyword evidence="5" id="KW-0418">Kinase</keyword>
<evidence type="ECO:0000256" key="7">
    <source>
        <dbReference type="ARBA" id="ARBA00047899"/>
    </source>
</evidence>
<dbReference type="SUPFAM" id="SSF56112">
    <property type="entry name" value="Protein kinase-like (PK-like)"/>
    <property type="match status" value="1"/>
</dbReference>
<dbReference type="SMART" id="SM00220">
    <property type="entry name" value="S_TKc"/>
    <property type="match status" value="1"/>
</dbReference>
<dbReference type="GO" id="GO:0004674">
    <property type="term" value="F:protein serine/threonine kinase activity"/>
    <property type="evidence" value="ECO:0007669"/>
    <property type="project" value="UniProtKB-KW"/>
</dbReference>
<dbReference type="PROSITE" id="PS50011">
    <property type="entry name" value="PROTEIN_KINASE_DOM"/>
    <property type="match status" value="1"/>
</dbReference>
<comment type="catalytic activity">
    <reaction evidence="7">
        <text>L-threonyl-[protein] + ATP = O-phospho-L-threonyl-[protein] + ADP + H(+)</text>
        <dbReference type="Rhea" id="RHEA:46608"/>
        <dbReference type="Rhea" id="RHEA-COMP:11060"/>
        <dbReference type="Rhea" id="RHEA-COMP:11605"/>
        <dbReference type="ChEBI" id="CHEBI:15378"/>
        <dbReference type="ChEBI" id="CHEBI:30013"/>
        <dbReference type="ChEBI" id="CHEBI:30616"/>
        <dbReference type="ChEBI" id="CHEBI:61977"/>
        <dbReference type="ChEBI" id="CHEBI:456216"/>
        <dbReference type="EC" id="2.7.11.1"/>
    </reaction>
</comment>
<evidence type="ECO:0000259" key="9">
    <source>
        <dbReference type="PROSITE" id="PS50011"/>
    </source>
</evidence>
<dbReference type="GeneID" id="55996903"/>
<keyword evidence="4" id="KW-0547">Nucleotide-binding</keyword>
<evidence type="ECO:0000256" key="1">
    <source>
        <dbReference type="ARBA" id="ARBA00012513"/>
    </source>
</evidence>
<dbReference type="KEGG" id="trg:TRUGW13939_09420"/>
<evidence type="ECO:0000256" key="6">
    <source>
        <dbReference type="ARBA" id="ARBA00022840"/>
    </source>
</evidence>
<dbReference type="InterPro" id="IPR008271">
    <property type="entry name" value="Ser/Thr_kinase_AS"/>
</dbReference>
<comment type="catalytic activity">
    <reaction evidence="8">
        <text>L-seryl-[protein] + ATP = O-phospho-L-seryl-[protein] + ADP + H(+)</text>
        <dbReference type="Rhea" id="RHEA:17989"/>
        <dbReference type="Rhea" id="RHEA-COMP:9863"/>
        <dbReference type="Rhea" id="RHEA-COMP:11604"/>
        <dbReference type="ChEBI" id="CHEBI:15378"/>
        <dbReference type="ChEBI" id="CHEBI:29999"/>
        <dbReference type="ChEBI" id="CHEBI:30616"/>
        <dbReference type="ChEBI" id="CHEBI:83421"/>
        <dbReference type="ChEBI" id="CHEBI:456216"/>
        <dbReference type="EC" id="2.7.11.1"/>
    </reaction>
</comment>
<evidence type="ECO:0000313" key="10">
    <source>
        <dbReference type="EMBL" id="QKX62261.1"/>
    </source>
</evidence>
<evidence type="ECO:0000256" key="2">
    <source>
        <dbReference type="ARBA" id="ARBA00022527"/>
    </source>
</evidence>
<evidence type="ECO:0000256" key="8">
    <source>
        <dbReference type="ARBA" id="ARBA00048679"/>
    </source>
</evidence>
<dbReference type="InterPro" id="IPR052239">
    <property type="entry name" value="Ser/Thr-specific_kinases"/>
</dbReference>
<dbReference type="PROSITE" id="PS00108">
    <property type="entry name" value="PROTEIN_KINASE_ST"/>
    <property type="match status" value="1"/>
</dbReference>
<dbReference type="PANTHER" id="PTHR45998:SF2">
    <property type="entry name" value="SERINE_THREONINE-PROTEIN KINASE 16"/>
    <property type="match status" value="1"/>
</dbReference>
<dbReference type="Pfam" id="PF00069">
    <property type="entry name" value="Pkinase"/>
    <property type="match status" value="1"/>
</dbReference>
<name>A0A7H8R964_TALRU</name>
<dbReference type="InterPro" id="IPR011009">
    <property type="entry name" value="Kinase-like_dom_sf"/>
</dbReference>
<dbReference type="EMBL" id="CP055902">
    <property type="protein sequence ID" value="QKX62261.1"/>
    <property type="molecule type" value="Genomic_DNA"/>
</dbReference>
<dbReference type="Gene3D" id="1.10.510.10">
    <property type="entry name" value="Transferase(Phosphotransferase) domain 1"/>
    <property type="match status" value="1"/>
</dbReference>
<dbReference type="OrthoDB" id="4062651at2759"/>
<keyword evidence="11" id="KW-1185">Reference proteome</keyword>
<gene>
    <name evidence="10" type="ORF">TRUGW13939_09420</name>
</gene>
<keyword evidence="6" id="KW-0067">ATP-binding</keyword>
<feature type="domain" description="Protein kinase" evidence="9">
    <location>
        <begin position="1"/>
        <end position="303"/>
    </location>
</feature>
<keyword evidence="2" id="KW-0723">Serine/threonine-protein kinase</keyword>
<dbReference type="PANTHER" id="PTHR45998">
    <property type="entry name" value="SERINE/THREONINE-PROTEIN KINASE 16"/>
    <property type="match status" value="1"/>
</dbReference>
<sequence>MPEALPIEELHYERQIQTSIGLVTIADTGQQYIFKGRPTPNALYHEIKMLLSIDRHPNIIERPVKLVTTQTDAMSEARVCGFLLPYYDKGAMQEALPRLRLQGELKLQDQLRWSKQLTAALKYIHSSPALFYSDLKMDNVLLAHDENGKLKAVLADLEQSRNFYNWAPPEVYYIEWIVELGDEEVARSGLVEHAAYEKHAFLFHVRESGKMEPIGIVRRGGRVFPLGRSGVNCEPTATLEETKQAIKSFWRGEMEKAERFAWAQIAYATNLAQESDIELLDYLRRPKLTEVLEVLNGFSLPTL</sequence>